<dbReference type="InterPro" id="IPR051395">
    <property type="entry name" value="Cytochrome_c_Peroxidase/MauG"/>
</dbReference>
<keyword evidence="6 7" id="KW-0408">Iron</keyword>
<evidence type="ECO:0000256" key="2">
    <source>
        <dbReference type="ARBA" id="ARBA00022617"/>
    </source>
</evidence>
<evidence type="ECO:0000256" key="4">
    <source>
        <dbReference type="ARBA" id="ARBA00022729"/>
    </source>
</evidence>
<keyword evidence="4 9" id="KW-0732">Signal</keyword>
<dbReference type="SUPFAM" id="SSF46626">
    <property type="entry name" value="Cytochrome c"/>
    <property type="match status" value="2"/>
</dbReference>
<feature type="domain" description="Cytochrome c" evidence="10">
    <location>
        <begin position="327"/>
        <end position="527"/>
    </location>
</feature>
<dbReference type="EMBL" id="CP059733">
    <property type="protein sequence ID" value="WDE07161.1"/>
    <property type="molecule type" value="Genomic_DNA"/>
</dbReference>
<reference evidence="11 12" key="2">
    <citation type="journal article" date="2022" name="Mar. Drugs">
        <title>Bioassay-Guided Fractionation Leads to the Detection of Cholic Acid Generated by the Rare Thalassomonas sp.</title>
        <authorList>
            <person name="Pheiffer F."/>
            <person name="Schneider Y.K."/>
            <person name="Hansen E.H."/>
            <person name="Andersen J.H."/>
            <person name="Isaksson J."/>
            <person name="Busche T."/>
            <person name="R C."/>
            <person name="Kalinowski J."/>
            <person name="Zyl L.V."/>
            <person name="Trindade M."/>
        </authorList>
    </citation>
    <scope>NUCLEOTIDE SEQUENCE [LARGE SCALE GENOMIC DNA]</scope>
    <source>
        <strain evidence="11 12">XOM25</strain>
    </source>
</reference>
<dbReference type="GO" id="GO:0004130">
    <property type="term" value="F:cytochrome-c peroxidase activity"/>
    <property type="evidence" value="ECO:0007669"/>
    <property type="project" value="TreeGrafter"/>
</dbReference>
<dbReference type="AlphaFoldDB" id="A0AAE9Z5K8"/>
<gene>
    <name evidence="11" type="ORF">SG34_009860</name>
</gene>
<dbReference type="RefSeq" id="WP_161798051.1">
    <property type="nucleotide sequence ID" value="NZ_CP059733.1"/>
</dbReference>
<evidence type="ECO:0000256" key="1">
    <source>
        <dbReference type="ARBA" id="ARBA00004196"/>
    </source>
</evidence>
<comment type="subcellular location">
    <subcellularLocation>
        <location evidence="1">Cell envelope</location>
    </subcellularLocation>
</comment>
<dbReference type="GO" id="GO:0009055">
    <property type="term" value="F:electron transfer activity"/>
    <property type="evidence" value="ECO:0007669"/>
    <property type="project" value="InterPro"/>
</dbReference>
<evidence type="ECO:0000256" key="6">
    <source>
        <dbReference type="ARBA" id="ARBA00023004"/>
    </source>
</evidence>
<dbReference type="KEGG" id="tvd:SG34_009860"/>
<feature type="signal peptide" evidence="9">
    <location>
        <begin position="1"/>
        <end position="22"/>
    </location>
</feature>
<dbReference type="Proteomes" id="UP000032352">
    <property type="component" value="Chromosome"/>
</dbReference>
<dbReference type="InterPro" id="IPR004852">
    <property type="entry name" value="Di-haem_cyt_c_peroxidsae"/>
</dbReference>
<evidence type="ECO:0000256" key="7">
    <source>
        <dbReference type="PROSITE-ProRule" id="PRU00433"/>
    </source>
</evidence>
<dbReference type="PROSITE" id="PS51007">
    <property type="entry name" value="CYTC"/>
    <property type="match status" value="1"/>
</dbReference>
<accession>A0AAE9Z5K8</accession>
<evidence type="ECO:0000313" key="12">
    <source>
        <dbReference type="Proteomes" id="UP000032352"/>
    </source>
</evidence>
<dbReference type="GO" id="GO:0046872">
    <property type="term" value="F:metal ion binding"/>
    <property type="evidence" value="ECO:0007669"/>
    <property type="project" value="UniProtKB-KW"/>
</dbReference>
<sequence length="566" mass="60870">MNKAVWISMLVLSSAMIIPSQAQEAPPRGGPGADGQRGERPNDGQGRNGDGRGRNGDGRGGRGNIDADANLVNAEENLQALIAEREISPIDVEDLDLPGITDAKAQLGKQLFFAKNLGGENSSACVSCHHPTLGGGDNLSLSVGVDAVNELDISSHDLLGLGRFNDNDANNLPAVPRNAPTVFNLGLNNRRMFWDGRVERRRNQGILTPDSPLSEDGDRLADPNLPAGATLAAAQARFPVTSVEEMRGDFASGSDNQDLRAQLTTRFDNSDGDYVSNWPALFAQAYGDTNVTFDRIADALGEYERSMVFIDNPWQAYLNGDSDALTDQQKAGALVFFRSRRDGGAGCAGCHRGDTFSGGRHNLVAFPQFGPGKGNASTTDTPHDFGRENITGDIEDRMHFRPPTLLNIAVTGPYGHTGAFQTLEEVVDHYSNPRESINTLFAAQGNEAFVDGEAPFCQLPQIVDLMQKNNQTCESLYPDAYANSIAAVEHLEAARNDEVEASGALRGSPNLSPEVVAQVVAFLNALTDPCVENRDCLAPWIVDESNEAEFPDNNPLIAHDRDNNAL</sequence>
<dbReference type="Gene3D" id="1.10.760.10">
    <property type="entry name" value="Cytochrome c-like domain"/>
    <property type="match status" value="2"/>
</dbReference>
<reference evidence="11 12" key="1">
    <citation type="journal article" date="2015" name="Genome Announc.">
        <title>Draft Genome Sequences of Marine Isolates of Thalassomonas viridans and Thalassomonas actiniarum.</title>
        <authorList>
            <person name="Olonade I."/>
            <person name="van Zyl L.J."/>
            <person name="Trindade M."/>
        </authorList>
    </citation>
    <scope>NUCLEOTIDE SEQUENCE [LARGE SCALE GENOMIC DNA]</scope>
    <source>
        <strain evidence="11 12">XOM25</strain>
    </source>
</reference>
<dbReference type="PANTHER" id="PTHR30600">
    <property type="entry name" value="CYTOCHROME C PEROXIDASE-RELATED"/>
    <property type="match status" value="1"/>
</dbReference>
<dbReference type="PANTHER" id="PTHR30600:SF10">
    <property type="entry name" value="BLL6722 PROTEIN"/>
    <property type="match status" value="1"/>
</dbReference>
<evidence type="ECO:0000313" key="11">
    <source>
        <dbReference type="EMBL" id="WDE07161.1"/>
    </source>
</evidence>
<dbReference type="Pfam" id="PF03150">
    <property type="entry name" value="CCP_MauG"/>
    <property type="match status" value="1"/>
</dbReference>
<feature type="chain" id="PRO_5042086521" evidence="9">
    <location>
        <begin position="23"/>
        <end position="566"/>
    </location>
</feature>
<evidence type="ECO:0000259" key="10">
    <source>
        <dbReference type="PROSITE" id="PS51007"/>
    </source>
</evidence>
<keyword evidence="5" id="KW-0560">Oxidoreductase</keyword>
<keyword evidence="3 7" id="KW-0479">Metal-binding</keyword>
<evidence type="ECO:0000256" key="8">
    <source>
        <dbReference type="SAM" id="MobiDB-lite"/>
    </source>
</evidence>
<name>A0AAE9Z5K8_9GAMM</name>
<dbReference type="GO" id="GO:0020037">
    <property type="term" value="F:heme binding"/>
    <property type="evidence" value="ECO:0007669"/>
    <property type="project" value="InterPro"/>
</dbReference>
<dbReference type="InterPro" id="IPR009056">
    <property type="entry name" value="Cyt_c-like_dom"/>
</dbReference>
<evidence type="ECO:0000256" key="3">
    <source>
        <dbReference type="ARBA" id="ARBA00022723"/>
    </source>
</evidence>
<keyword evidence="12" id="KW-1185">Reference proteome</keyword>
<dbReference type="GO" id="GO:0030313">
    <property type="term" value="C:cell envelope"/>
    <property type="evidence" value="ECO:0007669"/>
    <property type="project" value="UniProtKB-SubCell"/>
</dbReference>
<proteinExistence type="predicted"/>
<feature type="compositionally biased region" description="Basic and acidic residues" evidence="8">
    <location>
        <begin position="49"/>
        <end position="60"/>
    </location>
</feature>
<organism evidence="11 12">
    <name type="scientific">Thalassomonas viridans</name>
    <dbReference type="NCBI Taxonomy" id="137584"/>
    <lineage>
        <taxon>Bacteria</taxon>
        <taxon>Pseudomonadati</taxon>
        <taxon>Pseudomonadota</taxon>
        <taxon>Gammaproteobacteria</taxon>
        <taxon>Alteromonadales</taxon>
        <taxon>Colwelliaceae</taxon>
        <taxon>Thalassomonas</taxon>
    </lineage>
</organism>
<keyword evidence="11" id="KW-0575">Peroxidase</keyword>
<evidence type="ECO:0000256" key="9">
    <source>
        <dbReference type="SAM" id="SignalP"/>
    </source>
</evidence>
<dbReference type="InterPro" id="IPR036909">
    <property type="entry name" value="Cyt_c-like_dom_sf"/>
</dbReference>
<keyword evidence="2 7" id="KW-0349">Heme</keyword>
<feature type="region of interest" description="Disordered" evidence="8">
    <location>
        <begin position="21"/>
        <end position="68"/>
    </location>
</feature>
<evidence type="ECO:0000256" key="5">
    <source>
        <dbReference type="ARBA" id="ARBA00023002"/>
    </source>
</evidence>
<protein>
    <submittedName>
        <fullName evidence="11">Cytochrome C peroxidase</fullName>
    </submittedName>
</protein>